<evidence type="ECO:0000256" key="1">
    <source>
        <dbReference type="ARBA" id="ARBA00006464"/>
    </source>
</evidence>
<dbReference type="RefSeq" id="WP_013191877.1">
    <property type="nucleotide sequence ID" value="NC_014248.1"/>
</dbReference>
<dbReference type="OrthoDB" id="570875at2"/>
<dbReference type="NCBIfam" id="NF045514">
    <property type="entry name" value="glycotran_HepC"/>
    <property type="match status" value="1"/>
</dbReference>
<dbReference type="AlphaFoldDB" id="D7E1U1"/>
<evidence type="ECO:0000256" key="2">
    <source>
        <dbReference type="SAM" id="Phobius"/>
    </source>
</evidence>
<keyword evidence="2" id="KW-0812">Transmembrane</keyword>
<keyword evidence="2" id="KW-0472">Membrane</keyword>
<keyword evidence="5" id="KW-1185">Reference proteome</keyword>
<keyword evidence="2" id="KW-1133">Transmembrane helix</keyword>
<sequence>MTTSIVPKLQAQTTIAQSRENYHIQYCTLQWRRGQLLVKPPSDLKQPYLPSLYNEQLLVECLKHSPVNLVTIDPKLGDAALRFWADACHQANKPIFLSIPFKNQLPKLSNQVLRLTQRVINWILALTLLLLISPLILGLIVIMRLQSSDILFAYEWRIGEKGKLFRAIEFCTTRKNHSTLLGLWMRKYGLDKLPKLLNVIRGEISLIGYHYWCLEEAVKLSLEKEAEQSDPLPDVINSWQIETKYNPVRLS</sequence>
<feature type="domain" description="Bacterial sugar transferase" evidence="3">
    <location>
        <begin position="118"/>
        <end position="245"/>
    </location>
</feature>
<evidence type="ECO:0000313" key="4">
    <source>
        <dbReference type="EMBL" id="ADI64862.1"/>
    </source>
</evidence>
<organism evidence="4 5">
    <name type="scientific">Nostoc azollae (strain 0708)</name>
    <name type="common">Anabaena azollae (strain 0708)</name>
    <dbReference type="NCBI Taxonomy" id="551115"/>
    <lineage>
        <taxon>Bacteria</taxon>
        <taxon>Bacillati</taxon>
        <taxon>Cyanobacteriota</taxon>
        <taxon>Cyanophyceae</taxon>
        <taxon>Nostocales</taxon>
        <taxon>Nostocaceae</taxon>
        <taxon>Trichormus</taxon>
    </lineage>
</organism>
<dbReference type="eggNOG" id="COG2148">
    <property type="taxonomic scope" value="Bacteria"/>
</dbReference>
<protein>
    <submittedName>
        <fullName evidence="4">Sugar transferase</fullName>
    </submittedName>
</protein>
<dbReference type="GO" id="GO:0016780">
    <property type="term" value="F:phosphotransferase activity, for other substituted phosphate groups"/>
    <property type="evidence" value="ECO:0007669"/>
    <property type="project" value="TreeGrafter"/>
</dbReference>
<evidence type="ECO:0000259" key="3">
    <source>
        <dbReference type="Pfam" id="PF02397"/>
    </source>
</evidence>
<dbReference type="PANTHER" id="PTHR30576">
    <property type="entry name" value="COLANIC BIOSYNTHESIS UDP-GLUCOSE LIPID CARRIER TRANSFERASE"/>
    <property type="match status" value="1"/>
</dbReference>
<evidence type="ECO:0000313" key="5">
    <source>
        <dbReference type="Proteomes" id="UP000001511"/>
    </source>
</evidence>
<proteinExistence type="inferred from homology"/>
<feature type="transmembrane region" description="Helical" evidence="2">
    <location>
        <begin position="119"/>
        <end position="142"/>
    </location>
</feature>
<dbReference type="Proteomes" id="UP000001511">
    <property type="component" value="Chromosome"/>
</dbReference>
<accession>D7E1U1</accession>
<dbReference type="Pfam" id="PF02397">
    <property type="entry name" value="Bac_transf"/>
    <property type="match status" value="1"/>
</dbReference>
<name>D7E1U1_NOSA0</name>
<comment type="similarity">
    <text evidence="1">Belongs to the bacterial sugar transferase family.</text>
</comment>
<dbReference type="KEGG" id="naz:Aazo_3124"/>
<dbReference type="PANTHER" id="PTHR30576:SF0">
    <property type="entry name" value="UNDECAPRENYL-PHOSPHATE N-ACETYLGALACTOSAMINYL 1-PHOSPHATE TRANSFERASE-RELATED"/>
    <property type="match status" value="1"/>
</dbReference>
<keyword evidence="4" id="KW-0808">Transferase</keyword>
<dbReference type="STRING" id="551115.Aazo_3124"/>
<dbReference type="EMBL" id="CP002059">
    <property type="protein sequence ID" value="ADI64862.1"/>
    <property type="molecule type" value="Genomic_DNA"/>
</dbReference>
<gene>
    <name evidence="4" type="ordered locus">Aazo_3124</name>
</gene>
<dbReference type="HOGENOM" id="CLU_024920_1_1_3"/>
<reference evidence="4 5" key="1">
    <citation type="journal article" date="2010" name="PLoS ONE">
        <title>Genome erosion in a nitrogen-fixing vertically transmitted endosymbiotic multicellular cyanobacterium.</title>
        <authorList>
            <person name="Ran L."/>
            <person name="Larsson J."/>
            <person name="Vigil-Stenman T."/>
            <person name="Nylander J.A."/>
            <person name="Ininbergs K."/>
            <person name="Zheng W.W."/>
            <person name="Lapidus A."/>
            <person name="Lowry S."/>
            <person name="Haselkorn R."/>
            <person name="Bergman B."/>
        </authorList>
    </citation>
    <scope>NUCLEOTIDE SEQUENCE [LARGE SCALE GENOMIC DNA]</scope>
    <source>
        <strain evidence="4 5">0708</strain>
    </source>
</reference>
<dbReference type="InterPro" id="IPR003362">
    <property type="entry name" value="Bact_transf"/>
</dbReference>